<name>W4K4T0_HETIT</name>
<protein>
    <recommendedName>
        <fullName evidence="1">GST N-terminal domain-containing protein</fullName>
    </recommendedName>
</protein>
<dbReference type="Proteomes" id="UP000030671">
    <property type="component" value="Unassembled WGS sequence"/>
</dbReference>
<dbReference type="KEGG" id="hir:HETIRDRAFT_459802"/>
<reference evidence="2 3" key="1">
    <citation type="journal article" date="2012" name="New Phytol.">
        <title>Insight into trade-off between wood decay and parasitism from the genome of a fungal forest pathogen.</title>
        <authorList>
            <person name="Olson A."/>
            <person name="Aerts A."/>
            <person name="Asiegbu F."/>
            <person name="Belbahri L."/>
            <person name="Bouzid O."/>
            <person name="Broberg A."/>
            <person name="Canback B."/>
            <person name="Coutinho P.M."/>
            <person name="Cullen D."/>
            <person name="Dalman K."/>
            <person name="Deflorio G."/>
            <person name="van Diepen L.T."/>
            <person name="Dunand C."/>
            <person name="Duplessis S."/>
            <person name="Durling M."/>
            <person name="Gonthier P."/>
            <person name="Grimwood J."/>
            <person name="Fossdal C.G."/>
            <person name="Hansson D."/>
            <person name="Henrissat B."/>
            <person name="Hietala A."/>
            <person name="Himmelstrand K."/>
            <person name="Hoffmeister D."/>
            <person name="Hogberg N."/>
            <person name="James T.Y."/>
            <person name="Karlsson M."/>
            <person name="Kohler A."/>
            <person name="Kues U."/>
            <person name="Lee Y.H."/>
            <person name="Lin Y.C."/>
            <person name="Lind M."/>
            <person name="Lindquist E."/>
            <person name="Lombard V."/>
            <person name="Lucas S."/>
            <person name="Lunden K."/>
            <person name="Morin E."/>
            <person name="Murat C."/>
            <person name="Park J."/>
            <person name="Raffaello T."/>
            <person name="Rouze P."/>
            <person name="Salamov A."/>
            <person name="Schmutz J."/>
            <person name="Solheim H."/>
            <person name="Stahlberg J."/>
            <person name="Velez H."/>
            <person name="de Vries R.P."/>
            <person name="Wiebenga A."/>
            <person name="Woodward S."/>
            <person name="Yakovlev I."/>
            <person name="Garbelotto M."/>
            <person name="Martin F."/>
            <person name="Grigoriev I.V."/>
            <person name="Stenlid J."/>
        </authorList>
    </citation>
    <scope>NUCLEOTIDE SEQUENCE [LARGE SCALE GENOMIC DNA]</scope>
    <source>
        <strain evidence="2 3">TC 32-1</strain>
    </source>
</reference>
<gene>
    <name evidence="2" type="ORF">HETIRDRAFT_459802</name>
</gene>
<sequence length="279" mass="30474">MSKPVLYSFQLSVWAAAAELALHELELNDKVELKFLDLVHGENFNPEFIKLNPNATLPALVADGKPYDSTITVVDYLVNYSSVKVTSRTSVTDTIHEDSIDPNFALLAVRDEAELTAKAGGFPKYFLENREVGIKKFASTPEAAPFKALFDAKLGISAAVLGLYNGTAPAEFKAGFFAKSQALWTAIDAYIYTTFPSQLAASSGPFIAGEKPGEDDFHVEAWFAHIATVLGAKSAADGLAVLEKSFGKAIPENVAAYWNTWSERESWKKVYVNNGRQLH</sequence>
<dbReference type="InterPro" id="IPR036249">
    <property type="entry name" value="Thioredoxin-like_sf"/>
</dbReference>
<dbReference type="InParanoid" id="W4K4T0"/>
<dbReference type="EMBL" id="KI925460">
    <property type="protein sequence ID" value="ETW80066.1"/>
    <property type="molecule type" value="Genomic_DNA"/>
</dbReference>
<dbReference type="InterPro" id="IPR004045">
    <property type="entry name" value="Glutathione_S-Trfase_N"/>
</dbReference>
<evidence type="ECO:0000313" key="2">
    <source>
        <dbReference type="EMBL" id="ETW80066.1"/>
    </source>
</evidence>
<evidence type="ECO:0000259" key="1">
    <source>
        <dbReference type="PROSITE" id="PS50404"/>
    </source>
</evidence>
<dbReference type="PROSITE" id="PS50404">
    <property type="entry name" value="GST_NTER"/>
    <property type="match status" value="1"/>
</dbReference>
<keyword evidence="3" id="KW-1185">Reference proteome</keyword>
<feature type="domain" description="GST N-terminal" evidence="1">
    <location>
        <begin position="2"/>
        <end position="85"/>
    </location>
</feature>
<dbReference type="Gene3D" id="3.40.30.10">
    <property type="entry name" value="Glutaredoxin"/>
    <property type="match status" value="1"/>
</dbReference>
<accession>W4K4T0</accession>
<proteinExistence type="predicted"/>
<evidence type="ECO:0000313" key="3">
    <source>
        <dbReference type="Proteomes" id="UP000030671"/>
    </source>
</evidence>
<dbReference type="STRING" id="747525.W4K4T0"/>
<dbReference type="RefSeq" id="XP_009548590.1">
    <property type="nucleotide sequence ID" value="XM_009550295.1"/>
</dbReference>
<dbReference type="Pfam" id="PF02798">
    <property type="entry name" value="GST_N"/>
    <property type="match status" value="1"/>
</dbReference>
<dbReference type="SUPFAM" id="SSF52833">
    <property type="entry name" value="Thioredoxin-like"/>
    <property type="match status" value="1"/>
</dbReference>
<organism evidence="2 3">
    <name type="scientific">Heterobasidion irregulare (strain TC 32-1)</name>
    <dbReference type="NCBI Taxonomy" id="747525"/>
    <lineage>
        <taxon>Eukaryota</taxon>
        <taxon>Fungi</taxon>
        <taxon>Dikarya</taxon>
        <taxon>Basidiomycota</taxon>
        <taxon>Agaricomycotina</taxon>
        <taxon>Agaricomycetes</taxon>
        <taxon>Russulales</taxon>
        <taxon>Bondarzewiaceae</taxon>
        <taxon>Heterobasidion</taxon>
        <taxon>Heterobasidion annosum species complex</taxon>
    </lineage>
</organism>
<dbReference type="HOGENOM" id="CLU_063115_1_0_1"/>
<dbReference type="OrthoDB" id="412788at2759"/>
<dbReference type="GeneID" id="20677019"/>
<dbReference type="AlphaFoldDB" id="W4K4T0"/>
<dbReference type="eggNOG" id="ENOG502RZRD">
    <property type="taxonomic scope" value="Eukaryota"/>
</dbReference>